<dbReference type="GeneID" id="20083350"/>
<feature type="transmembrane region" description="Helical" evidence="1">
    <location>
        <begin position="74"/>
        <end position="92"/>
    </location>
</feature>
<accession>A0A024U5Y0</accession>
<dbReference type="EMBL" id="KI913962">
    <property type="protein sequence ID" value="ETW01679.1"/>
    <property type="molecule type" value="Genomic_DNA"/>
</dbReference>
<feature type="transmembrane region" description="Helical" evidence="1">
    <location>
        <begin position="39"/>
        <end position="62"/>
    </location>
</feature>
<feature type="transmembrane region" description="Helical" evidence="1">
    <location>
        <begin position="268"/>
        <end position="289"/>
    </location>
</feature>
<proteinExistence type="predicted"/>
<feature type="transmembrane region" description="Helical" evidence="1">
    <location>
        <begin position="336"/>
        <end position="354"/>
    </location>
</feature>
<keyword evidence="1" id="KW-0812">Transmembrane</keyword>
<sequence length="380" mass="40602">MSTPWWAYVVLALSIVTMSSGGVWFALFTQTPPIMQACWRLILTVMLQSVGVGYEILFNPVVDAAFWAKYRRTLPLLLTVGAAFGCYFGTWGWSVAHTTLLDSLLLVCTTPLLLVVIMTLRWLYRRRFPSSVVGSFQERAVAKETDAILFTTEATPSLFNTVICPPVAQPPTWMETMGAAVGFSGVVVLLASTSDESAQTHHVTLAGNVSSLVGALVIIVYLEGGAACRQWMPLFIYSLSVTGFGAMYLAIASLVLEPSTSVLGLGPAALFGFFGNWQLFGLAFGAAFVAGFFGHACLNSVVVHVSPLLLAVSGLWEPLLGSYMGYLAGVQDEPDFMTLVAAPLLLGGALLVTLGGRKEATTTTGVLASVSRRNSLVVHV</sequence>
<dbReference type="OrthoDB" id="74158at2759"/>
<dbReference type="eggNOG" id="ENOG502S0MT">
    <property type="taxonomic scope" value="Eukaryota"/>
</dbReference>
<feature type="transmembrane region" description="Helical" evidence="1">
    <location>
        <begin position="234"/>
        <end position="256"/>
    </location>
</feature>
<reference evidence="2" key="1">
    <citation type="submission" date="2013-12" db="EMBL/GenBank/DDBJ databases">
        <title>The Genome Sequence of Aphanomyces invadans NJM9701.</title>
        <authorList>
            <consortium name="The Broad Institute Genomics Platform"/>
            <person name="Russ C."/>
            <person name="Tyler B."/>
            <person name="van West P."/>
            <person name="Dieguez-Uribeondo J."/>
            <person name="Young S.K."/>
            <person name="Zeng Q."/>
            <person name="Gargeya S."/>
            <person name="Fitzgerald M."/>
            <person name="Abouelleil A."/>
            <person name="Alvarado L."/>
            <person name="Chapman S.B."/>
            <person name="Gainer-Dewar J."/>
            <person name="Goldberg J."/>
            <person name="Griggs A."/>
            <person name="Gujja S."/>
            <person name="Hansen M."/>
            <person name="Howarth C."/>
            <person name="Imamovic A."/>
            <person name="Ireland A."/>
            <person name="Larimer J."/>
            <person name="McCowan C."/>
            <person name="Murphy C."/>
            <person name="Pearson M."/>
            <person name="Poon T.W."/>
            <person name="Priest M."/>
            <person name="Roberts A."/>
            <person name="Saif S."/>
            <person name="Shea T."/>
            <person name="Sykes S."/>
            <person name="Wortman J."/>
            <person name="Nusbaum C."/>
            <person name="Birren B."/>
        </authorList>
    </citation>
    <scope>NUCLEOTIDE SEQUENCE [LARGE SCALE GENOMIC DNA]</scope>
    <source>
        <strain evidence="2">NJM9701</strain>
    </source>
</reference>
<dbReference type="RefSeq" id="XP_008869527.1">
    <property type="nucleotide sequence ID" value="XM_008871305.1"/>
</dbReference>
<feature type="transmembrane region" description="Helical" evidence="1">
    <location>
        <begin position="5"/>
        <end position="27"/>
    </location>
</feature>
<feature type="transmembrane region" description="Helical" evidence="1">
    <location>
        <begin position="296"/>
        <end position="316"/>
    </location>
</feature>
<keyword evidence="1" id="KW-0472">Membrane</keyword>
<organism evidence="2">
    <name type="scientific">Aphanomyces invadans</name>
    <dbReference type="NCBI Taxonomy" id="157072"/>
    <lineage>
        <taxon>Eukaryota</taxon>
        <taxon>Sar</taxon>
        <taxon>Stramenopiles</taxon>
        <taxon>Oomycota</taxon>
        <taxon>Saprolegniomycetes</taxon>
        <taxon>Saprolegniales</taxon>
        <taxon>Verrucalvaceae</taxon>
        <taxon>Aphanomyces</taxon>
    </lineage>
</organism>
<protein>
    <recommendedName>
        <fullName evidence="3">EamA domain-containing protein</fullName>
    </recommendedName>
</protein>
<feature type="transmembrane region" description="Helical" evidence="1">
    <location>
        <begin position="203"/>
        <end position="222"/>
    </location>
</feature>
<dbReference type="AlphaFoldDB" id="A0A024U5Y0"/>
<dbReference type="VEuPathDB" id="FungiDB:H310_06300"/>
<feature type="transmembrane region" description="Helical" evidence="1">
    <location>
        <begin position="104"/>
        <end position="124"/>
    </location>
</feature>
<name>A0A024U5Y0_9STRA</name>
<evidence type="ECO:0008006" key="3">
    <source>
        <dbReference type="Google" id="ProtNLM"/>
    </source>
</evidence>
<evidence type="ECO:0000313" key="2">
    <source>
        <dbReference type="EMBL" id="ETW01679.1"/>
    </source>
</evidence>
<evidence type="ECO:0000256" key="1">
    <source>
        <dbReference type="SAM" id="Phobius"/>
    </source>
</evidence>
<gene>
    <name evidence="2" type="ORF">H310_06300</name>
</gene>
<keyword evidence="1" id="KW-1133">Transmembrane helix</keyword>